<sequence length="1389" mass="152201">MGISFKISKIGKRYHPKSNFKPEEDDQSKEGYEESSHVLHGAGLDREVRLFFAITFSSSSSSYFLVSSISGWGLADGVSFVLSNCKLSLLDPWYRSILIEITNAANGTNNLFPEHEVSFILNLYLNGYSIGKPSEIENCQTQLQDVKPLHPYDRASETLFSAIESGWLPSDILDDIPCNYYHGTVVCEVRDYRKCFSEQGSTASAANATPIVQKVQLRMSLENVIKDISLIADDSWTYSDLMEVEARVVKALNSHLYLNPTPKLERLWKGPTVTKLNFGIGRKKRPLHTSEVTISSNNQNPEKKICTDRISESSHCGSGETESQVRHASLQQAYETMPLQHLSSGVQSMRSNKFGMKLTLPLPSQAKLQTVVNSPTSSQDHGPGHPSSISGITANISSSQNLMGSHPDKVSNSPRSMKRENLDSQLTPFIGIKRQKQTPTGVDGIQQQWQQKGSQLVGLTGTDLQWKNQMLHSHVDAKGGQYASTLGNQRYPTTVVNSTPNQDPGASFHFNHQGMRFGPKEEQLDRQEQDRCKEVLQALPVNSPVDQQQSRAHLLQQPYIRNHPPTPVQWQNARPVSEKDMLKDDTYQKRKSVPSPRVSSGPMVQSPVSSRSGEISSGSAGGQFSGIATASALGVQKDKLIANSNAAIGAPSVTSSPSDSLNRQQHTSGTAKSKPNSMTKTQNVSAVGSPASVSNMNPSLIVNSPSIGTAPLGDQVIIERFMKIDAITQRLLPRLWLSNLQKTTRFEVCENEMTWKRLQDEIAEMEMLSSELRRYQLNLKKNKVDDYPEKGPTQHSTQELAIWLSDSFNGEDFTDQRKPLSKSLIGGTINTCMDRTISFLRNEPVHQVSMRLIMTEKPFDGTVSMQYEYMDDSKIQDYQLTLPTTNHADLLAAQFAQLMEHDGFQKAEDKIQPIPIHMVAPPGNLSSGSPMMVDTSTSEMKPPEIASGQPSQVPFPAVANAIGPMNSSQHPFSNARMMAAANYSQNLAITQGYLTGASMSARLQQVDQSMLKSHQQQPQQQQQMQQNTSQLQQQQLPSTQLQRSSTLLSANPLSHMIGQNSNLQIGTNQMVNNKPLQLQILQQQKQQQQLPRKMMELNPAMSMGNMGNNVMGLGNLNNVIGMGGMRAISSPIGTMSGMGNLSPHQMNLVSASNFSAGIPQNSLTHAQFAAMTSKFRMAPQNRAGLYSQSGIAGTGGSTNQVLPSLSGLSMLSALHRANMNPLQRNAMSSMGPPKGPGANIYLNPQQQQQLQLQPLQQQPQQQQQQQIQQQISSPLQQAQVGSPPLVVSPSAMLMQHQQLSPQQMGQQTALSPQQLSSGALQQINNSANPEAGPASPQLSSQTHGSVGSITSSPMEQLQGANKAGSFGNMTSETFAKLHSSMSVRALQYV</sequence>
<dbReference type="PANTHER" id="PTHR13526">
    <property type="entry name" value="TRANSCRIPTION FACTOR SPT20 HOMOLOG"/>
    <property type="match status" value="1"/>
</dbReference>
<dbReference type="InterPro" id="IPR021950">
    <property type="entry name" value="Spt20"/>
</dbReference>
<feature type="region of interest" description="Disordered" evidence="1">
    <location>
        <begin position="1247"/>
        <end position="1269"/>
    </location>
</feature>
<feature type="compositionally biased region" description="Polar residues" evidence="1">
    <location>
        <begin position="370"/>
        <end position="380"/>
    </location>
</feature>
<feature type="compositionally biased region" description="Basic and acidic residues" evidence="1">
    <location>
        <begin position="576"/>
        <end position="588"/>
    </location>
</feature>
<feature type="domain" description="Spt20-like SEP" evidence="2">
    <location>
        <begin position="114"/>
        <end position="266"/>
    </location>
</feature>
<feature type="region of interest" description="Disordered" evidence="1">
    <location>
        <begin position="370"/>
        <end position="445"/>
    </location>
</feature>
<dbReference type="InterPro" id="IPR046468">
    <property type="entry name" value="Spt20-like_SEP"/>
</dbReference>
<dbReference type="PANTHER" id="PTHR13526:SF8">
    <property type="entry name" value="TRANSCRIPTION FACTOR SPT20 HOMOLOG"/>
    <property type="match status" value="1"/>
</dbReference>
<dbReference type="EMBL" id="JACMSC010000017">
    <property type="protein sequence ID" value="KAG6480042.1"/>
    <property type="molecule type" value="Genomic_DNA"/>
</dbReference>
<feature type="compositionally biased region" description="Low complexity" evidence="1">
    <location>
        <begin position="1008"/>
        <end position="1043"/>
    </location>
</feature>
<feature type="domain" description="PHL" evidence="3">
    <location>
        <begin position="774"/>
        <end position="915"/>
    </location>
</feature>
<feature type="region of interest" description="Disordered" evidence="1">
    <location>
        <begin position="649"/>
        <end position="692"/>
    </location>
</feature>
<accession>A0A8J5KGW2</accession>
<organism evidence="4 5">
    <name type="scientific">Zingiber officinale</name>
    <name type="common">Ginger</name>
    <name type="synonym">Amomum zingiber</name>
    <dbReference type="NCBI Taxonomy" id="94328"/>
    <lineage>
        <taxon>Eukaryota</taxon>
        <taxon>Viridiplantae</taxon>
        <taxon>Streptophyta</taxon>
        <taxon>Embryophyta</taxon>
        <taxon>Tracheophyta</taxon>
        <taxon>Spermatophyta</taxon>
        <taxon>Magnoliopsida</taxon>
        <taxon>Liliopsida</taxon>
        <taxon>Zingiberales</taxon>
        <taxon>Zingiberaceae</taxon>
        <taxon>Zingiber</taxon>
    </lineage>
</organism>
<reference evidence="4 5" key="1">
    <citation type="submission" date="2020-08" db="EMBL/GenBank/DDBJ databases">
        <title>Plant Genome Project.</title>
        <authorList>
            <person name="Zhang R.-G."/>
        </authorList>
    </citation>
    <scope>NUCLEOTIDE SEQUENCE [LARGE SCALE GENOMIC DNA]</scope>
    <source>
        <tissue evidence="4">Rhizome</tissue>
    </source>
</reference>
<evidence type="ECO:0000313" key="4">
    <source>
        <dbReference type="EMBL" id="KAG6480042.1"/>
    </source>
</evidence>
<feature type="compositionally biased region" description="Polar residues" evidence="1">
    <location>
        <begin position="1296"/>
        <end position="1328"/>
    </location>
</feature>
<proteinExistence type="predicted"/>
<feature type="region of interest" description="Disordered" evidence="1">
    <location>
        <begin position="1007"/>
        <end position="1043"/>
    </location>
</feature>
<feature type="region of interest" description="Disordered" evidence="1">
    <location>
        <begin position="558"/>
        <end position="620"/>
    </location>
</feature>
<comment type="caution">
    <text evidence="4">The sequence shown here is derived from an EMBL/GenBank/DDBJ whole genome shotgun (WGS) entry which is preliminary data.</text>
</comment>
<dbReference type="InterPro" id="IPR046467">
    <property type="entry name" value="PHL_dom"/>
</dbReference>
<evidence type="ECO:0000259" key="2">
    <source>
        <dbReference type="Pfam" id="PF12090"/>
    </source>
</evidence>
<dbReference type="Proteomes" id="UP000734854">
    <property type="component" value="Unassembled WGS sequence"/>
</dbReference>
<feature type="compositionally biased region" description="Polar residues" evidence="1">
    <location>
        <begin position="1336"/>
        <end position="1352"/>
    </location>
</feature>
<protein>
    <submittedName>
        <fullName evidence="4">Uncharacterized protein</fullName>
    </submittedName>
</protein>
<dbReference type="GO" id="GO:0006357">
    <property type="term" value="P:regulation of transcription by RNA polymerase II"/>
    <property type="evidence" value="ECO:0007669"/>
    <property type="project" value="TreeGrafter"/>
</dbReference>
<dbReference type="Pfam" id="PF12090">
    <property type="entry name" value="Spt20_SEP"/>
    <property type="match status" value="1"/>
</dbReference>
<feature type="compositionally biased region" description="Low complexity" evidence="1">
    <location>
        <begin position="606"/>
        <end position="618"/>
    </location>
</feature>
<dbReference type="Pfam" id="PF20474">
    <property type="entry name" value="PHL"/>
    <property type="match status" value="1"/>
</dbReference>
<name>A0A8J5KGW2_ZINOF</name>
<keyword evidence="5" id="KW-1185">Reference proteome</keyword>
<feature type="compositionally biased region" description="Polar residues" evidence="1">
    <location>
        <begin position="387"/>
        <end position="403"/>
    </location>
</feature>
<gene>
    <name evidence="4" type="ORF">ZIOFF_063519</name>
</gene>
<evidence type="ECO:0000259" key="3">
    <source>
        <dbReference type="Pfam" id="PF20474"/>
    </source>
</evidence>
<dbReference type="GO" id="GO:0003712">
    <property type="term" value="F:transcription coregulator activity"/>
    <property type="evidence" value="ECO:0007669"/>
    <property type="project" value="InterPro"/>
</dbReference>
<evidence type="ECO:0000256" key="1">
    <source>
        <dbReference type="SAM" id="MobiDB-lite"/>
    </source>
</evidence>
<dbReference type="GO" id="GO:0000124">
    <property type="term" value="C:SAGA complex"/>
    <property type="evidence" value="ECO:0007669"/>
    <property type="project" value="InterPro"/>
</dbReference>
<evidence type="ECO:0000313" key="5">
    <source>
        <dbReference type="Proteomes" id="UP000734854"/>
    </source>
</evidence>
<feature type="region of interest" description="Disordered" evidence="1">
    <location>
        <begin position="1296"/>
        <end position="1352"/>
    </location>
</feature>